<evidence type="ECO:0000313" key="1">
    <source>
        <dbReference type="EnsemblPlants" id="ONIVA01G07880.1"/>
    </source>
</evidence>
<sequence>MPSHSPKCSIASTFLVASEDYLTRVCVLCDQQEETIDHILIIICCPEALQLWWIILIAVGQLRCFHNPSSSYGGVTTGMIVILIA</sequence>
<name>A0A0E0FHW3_ORYNI</name>
<dbReference type="AlphaFoldDB" id="A0A0E0FHW3"/>
<keyword evidence="2" id="KW-1185">Reference proteome</keyword>
<dbReference type="HOGENOM" id="CLU_2516494_0_0_1"/>
<dbReference type="EnsemblPlants" id="ONIVA01G07880.1">
    <property type="protein sequence ID" value="ONIVA01G07880.1"/>
    <property type="gene ID" value="ONIVA01G07880"/>
</dbReference>
<reference evidence="1" key="1">
    <citation type="submission" date="2015-04" db="UniProtKB">
        <authorList>
            <consortium name="EnsemblPlants"/>
        </authorList>
    </citation>
    <scope>IDENTIFICATION</scope>
    <source>
        <strain evidence="1">SL10</strain>
    </source>
</reference>
<dbReference type="Gramene" id="ONIVA01G07880.1">
    <property type="protein sequence ID" value="ONIVA01G07880.1"/>
    <property type="gene ID" value="ONIVA01G07880"/>
</dbReference>
<dbReference type="Proteomes" id="UP000006591">
    <property type="component" value="Chromosome 1"/>
</dbReference>
<protein>
    <submittedName>
        <fullName evidence="1">Uncharacterized protein</fullName>
    </submittedName>
</protein>
<evidence type="ECO:0000313" key="2">
    <source>
        <dbReference type="Proteomes" id="UP000006591"/>
    </source>
</evidence>
<reference evidence="1" key="2">
    <citation type="submission" date="2018-04" db="EMBL/GenBank/DDBJ databases">
        <title>OnivRS2 (Oryza nivara Reference Sequence Version 2).</title>
        <authorList>
            <person name="Zhang J."/>
            <person name="Kudrna D."/>
            <person name="Lee S."/>
            <person name="Talag J."/>
            <person name="Rajasekar S."/>
            <person name="Welchert J."/>
            <person name="Hsing Y.-I."/>
            <person name="Wing R.A."/>
        </authorList>
    </citation>
    <scope>NUCLEOTIDE SEQUENCE [LARGE SCALE GENOMIC DNA]</scope>
</reference>
<accession>A0A0E0FHW3</accession>
<proteinExistence type="predicted"/>
<organism evidence="1">
    <name type="scientific">Oryza nivara</name>
    <name type="common">Indian wild rice</name>
    <name type="synonym">Oryza sativa f. spontanea</name>
    <dbReference type="NCBI Taxonomy" id="4536"/>
    <lineage>
        <taxon>Eukaryota</taxon>
        <taxon>Viridiplantae</taxon>
        <taxon>Streptophyta</taxon>
        <taxon>Embryophyta</taxon>
        <taxon>Tracheophyta</taxon>
        <taxon>Spermatophyta</taxon>
        <taxon>Magnoliopsida</taxon>
        <taxon>Liliopsida</taxon>
        <taxon>Poales</taxon>
        <taxon>Poaceae</taxon>
        <taxon>BOP clade</taxon>
        <taxon>Oryzoideae</taxon>
        <taxon>Oryzeae</taxon>
        <taxon>Oryzinae</taxon>
        <taxon>Oryza</taxon>
    </lineage>
</organism>